<dbReference type="RefSeq" id="WP_211149043.1">
    <property type="nucleotide sequence ID" value="NZ_AP019011.1"/>
</dbReference>
<dbReference type="EMBL" id="AP022345">
    <property type="protein sequence ID" value="BBU68490.1"/>
    <property type="molecule type" value="Genomic_DNA"/>
</dbReference>
<protein>
    <submittedName>
        <fullName evidence="1">Uncharacterized protein</fullName>
    </submittedName>
</protein>
<evidence type="ECO:0000313" key="2">
    <source>
        <dbReference type="Proteomes" id="UP000463961"/>
    </source>
</evidence>
<name>A0A679I363_9RHOO</name>
<evidence type="ECO:0000313" key="1">
    <source>
        <dbReference type="EMBL" id="BBU68490.1"/>
    </source>
</evidence>
<dbReference type="AlphaFoldDB" id="A0A679I363"/>
<gene>
    <name evidence="1" type="ORF">ICHIAU1_07730</name>
</gene>
<organism evidence="1 2">
    <name type="scientific">Fluviibacter phosphoraccumulans</name>
    <dbReference type="NCBI Taxonomy" id="1751046"/>
    <lineage>
        <taxon>Bacteria</taxon>
        <taxon>Pseudomonadati</taxon>
        <taxon>Pseudomonadota</taxon>
        <taxon>Betaproteobacteria</taxon>
        <taxon>Rhodocyclales</taxon>
        <taxon>Fluviibacteraceae</taxon>
        <taxon>Fluviibacter</taxon>
    </lineage>
</organism>
<proteinExistence type="predicted"/>
<sequence length="192" mass="21788">MALKAQYLGKNAVKSLFDKSAPEAFFATTLHSLELASPAADSWGLPVITYAVVPLAEMDAVEVSNWVTNQTRRAATDLMNNPRWHQKTVVMVWEHKHIANEKMVENNPDLMVDLRQLLKLDQLPAEYQVKVPKTWSGANYNYFWIVDYDTSGKPVAFAQQRQDFSGKYSGLPNNDWGVAEVLAAKSKCKRWR</sequence>
<reference evidence="2" key="1">
    <citation type="submission" date="2020-01" db="EMBL/GenBank/DDBJ databases">
        <title>Phosphoaccumulans saitamaens gen. nov., sp. nov., a polyphosphate accumulating bacterium isolated from surface river water.</title>
        <authorList>
            <person name="Watanabe K."/>
            <person name="Suda W."/>
        </authorList>
    </citation>
    <scope>NUCLEOTIDE SEQUENCE [LARGE SCALE GENOMIC DNA]</scope>
    <source>
        <strain evidence="2">ICHIAU1</strain>
    </source>
</reference>
<accession>A0A679I363</accession>
<dbReference type="Proteomes" id="UP000463961">
    <property type="component" value="Chromosome"/>
</dbReference>
<keyword evidence="2" id="KW-1185">Reference proteome</keyword>